<evidence type="ECO:0008006" key="3">
    <source>
        <dbReference type="Google" id="ProtNLM"/>
    </source>
</evidence>
<accession>A0A085LLY9</accession>
<organism evidence="1 2">
    <name type="scientific">Trichuris suis</name>
    <name type="common">pig whipworm</name>
    <dbReference type="NCBI Taxonomy" id="68888"/>
    <lineage>
        <taxon>Eukaryota</taxon>
        <taxon>Metazoa</taxon>
        <taxon>Ecdysozoa</taxon>
        <taxon>Nematoda</taxon>
        <taxon>Enoplea</taxon>
        <taxon>Dorylaimia</taxon>
        <taxon>Trichinellida</taxon>
        <taxon>Trichuridae</taxon>
        <taxon>Trichuris</taxon>
    </lineage>
</organism>
<dbReference type="Proteomes" id="UP000030764">
    <property type="component" value="Unassembled WGS sequence"/>
</dbReference>
<reference evidence="1 2" key="1">
    <citation type="journal article" date="2014" name="Nat. Genet.">
        <title>Genome and transcriptome of the porcine whipworm Trichuris suis.</title>
        <authorList>
            <person name="Jex A.R."/>
            <person name="Nejsum P."/>
            <person name="Schwarz E.M."/>
            <person name="Hu L."/>
            <person name="Young N.D."/>
            <person name="Hall R.S."/>
            <person name="Korhonen P.K."/>
            <person name="Liao S."/>
            <person name="Thamsborg S."/>
            <person name="Xia J."/>
            <person name="Xu P."/>
            <person name="Wang S."/>
            <person name="Scheerlinck J.P."/>
            <person name="Hofmann A."/>
            <person name="Sternberg P.W."/>
            <person name="Wang J."/>
            <person name="Gasser R.B."/>
        </authorList>
    </citation>
    <scope>NUCLEOTIDE SEQUENCE [LARGE SCALE GENOMIC DNA]</scope>
    <source>
        <strain evidence="1">DCEP-RM93M</strain>
    </source>
</reference>
<evidence type="ECO:0000313" key="1">
    <source>
        <dbReference type="EMBL" id="KFD45985.1"/>
    </source>
</evidence>
<proteinExistence type="predicted"/>
<dbReference type="AlphaFoldDB" id="A0A085LLY9"/>
<evidence type="ECO:0000313" key="2">
    <source>
        <dbReference type="Proteomes" id="UP000030764"/>
    </source>
</evidence>
<dbReference type="PANTHER" id="PTHR19446">
    <property type="entry name" value="REVERSE TRANSCRIPTASES"/>
    <property type="match status" value="1"/>
</dbReference>
<keyword evidence="2" id="KW-1185">Reference proteome</keyword>
<dbReference type="EMBL" id="KL363405">
    <property type="protein sequence ID" value="KFD45985.1"/>
    <property type="molecule type" value="Genomic_DNA"/>
</dbReference>
<name>A0A085LLY9_9BILA</name>
<sequence>MKNGKAADADDLPSESWKLCGPAGISWLTKLLNQITAHKQIPWAWKTSITIPIWKGKGDIADCSTYRPIRLTSRTLKILERIMDARLGDIIHITDNRHGFRKRIVLIRMCDM</sequence>
<gene>
    <name evidence="1" type="ORF">M513_13141</name>
</gene>
<protein>
    <recommendedName>
        <fullName evidence="3">Reverse transcriptase domain-containing protein</fullName>
    </recommendedName>
</protein>